<evidence type="ECO:0000256" key="1">
    <source>
        <dbReference type="SAM" id="MobiDB-lite"/>
    </source>
</evidence>
<feature type="region of interest" description="Disordered" evidence="1">
    <location>
        <begin position="159"/>
        <end position="190"/>
    </location>
</feature>
<gene>
    <name evidence="3" type="ORF">GCM10010121_044700</name>
</gene>
<evidence type="ECO:0000313" key="3">
    <source>
        <dbReference type="EMBL" id="GGJ28419.1"/>
    </source>
</evidence>
<keyword evidence="4" id="KW-1185">Reference proteome</keyword>
<keyword evidence="2" id="KW-1133">Transmembrane helix</keyword>
<dbReference type="AlphaFoldDB" id="A0A917NU46"/>
<reference evidence="3" key="2">
    <citation type="submission" date="2020-09" db="EMBL/GenBank/DDBJ databases">
        <authorList>
            <person name="Sun Q."/>
            <person name="Ohkuma M."/>
        </authorList>
    </citation>
    <scope>NUCLEOTIDE SEQUENCE</scope>
    <source>
        <strain evidence="3">JCM 3086</strain>
    </source>
</reference>
<reference evidence="3" key="1">
    <citation type="journal article" date="2014" name="Int. J. Syst. Evol. Microbiol.">
        <title>Complete genome sequence of Corynebacterium casei LMG S-19264T (=DSM 44701T), isolated from a smear-ripened cheese.</title>
        <authorList>
            <consortium name="US DOE Joint Genome Institute (JGI-PGF)"/>
            <person name="Walter F."/>
            <person name="Albersmeier A."/>
            <person name="Kalinowski J."/>
            <person name="Ruckert C."/>
        </authorList>
    </citation>
    <scope>NUCLEOTIDE SEQUENCE</scope>
    <source>
        <strain evidence="3">JCM 3086</strain>
    </source>
</reference>
<comment type="caution">
    <text evidence="3">The sequence shown here is derived from an EMBL/GenBank/DDBJ whole genome shotgun (WGS) entry which is preliminary data.</text>
</comment>
<evidence type="ECO:0000256" key="2">
    <source>
        <dbReference type="SAM" id="Phobius"/>
    </source>
</evidence>
<feature type="transmembrane region" description="Helical" evidence="2">
    <location>
        <begin position="77"/>
        <end position="97"/>
    </location>
</feature>
<proteinExistence type="predicted"/>
<feature type="transmembrane region" description="Helical" evidence="2">
    <location>
        <begin position="129"/>
        <end position="148"/>
    </location>
</feature>
<feature type="compositionally biased region" description="Polar residues" evidence="1">
    <location>
        <begin position="180"/>
        <end position="190"/>
    </location>
</feature>
<accession>A0A917NU46</accession>
<dbReference type="Proteomes" id="UP000657574">
    <property type="component" value="Unassembled WGS sequence"/>
</dbReference>
<feature type="transmembrane region" description="Helical" evidence="2">
    <location>
        <begin position="42"/>
        <end position="65"/>
    </location>
</feature>
<sequence>MLIIHCRGETSMQPSSAAAEPGGSGTRESPDPRRHPARARGALRAVTTVHAAALFTQAVLAGRFLSGDYDMLTAHAVNANVTVAVGFVQVVVAVLYWRPGRGPGWPAAVSAVLLVAEAGQAVLGYQRTLGVHVPLGVTLITAGLLLLVQVWRLPPPVPVPATPGDAGSASGRVPPPGTSPEASRPTQDAS</sequence>
<keyword evidence="2" id="KW-0812">Transmembrane</keyword>
<keyword evidence="2" id="KW-0472">Membrane</keyword>
<evidence type="ECO:0000313" key="4">
    <source>
        <dbReference type="Proteomes" id="UP000657574"/>
    </source>
</evidence>
<dbReference type="EMBL" id="BMQA01000014">
    <property type="protein sequence ID" value="GGJ28419.1"/>
    <property type="molecule type" value="Genomic_DNA"/>
</dbReference>
<protein>
    <submittedName>
        <fullName evidence="3">Uncharacterized protein</fullName>
    </submittedName>
</protein>
<feature type="region of interest" description="Disordered" evidence="1">
    <location>
        <begin position="9"/>
        <end position="37"/>
    </location>
</feature>
<name>A0A917NU46_9ACTN</name>
<organism evidence="3 4">
    <name type="scientific">Streptomyces brasiliensis</name>
    <dbReference type="NCBI Taxonomy" id="1954"/>
    <lineage>
        <taxon>Bacteria</taxon>
        <taxon>Bacillati</taxon>
        <taxon>Actinomycetota</taxon>
        <taxon>Actinomycetes</taxon>
        <taxon>Kitasatosporales</taxon>
        <taxon>Streptomycetaceae</taxon>
        <taxon>Streptomyces</taxon>
    </lineage>
</organism>